<feature type="compositionally biased region" description="Polar residues" evidence="1">
    <location>
        <begin position="172"/>
        <end position="181"/>
    </location>
</feature>
<keyword evidence="3" id="KW-1185">Reference proteome</keyword>
<evidence type="ECO:0000256" key="1">
    <source>
        <dbReference type="SAM" id="MobiDB-lite"/>
    </source>
</evidence>
<dbReference type="Proteomes" id="UP001190700">
    <property type="component" value="Unassembled WGS sequence"/>
</dbReference>
<feature type="compositionally biased region" description="Acidic residues" evidence="1">
    <location>
        <begin position="130"/>
        <end position="140"/>
    </location>
</feature>
<feature type="compositionally biased region" description="Basic and acidic residues" evidence="1">
    <location>
        <begin position="141"/>
        <end position="150"/>
    </location>
</feature>
<feature type="compositionally biased region" description="Acidic residues" evidence="1">
    <location>
        <begin position="151"/>
        <end position="160"/>
    </location>
</feature>
<dbReference type="EMBL" id="LGRX02026138">
    <property type="protein sequence ID" value="KAK3251277.1"/>
    <property type="molecule type" value="Genomic_DNA"/>
</dbReference>
<reference evidence="2 3" key="1">
    <citation type="journal article" date="2015" name="Genome Biol. Evol.">
        <title>Comparative Genomics of a Bacterivorous Green Alga Reveals Evolutionary Causalities and Consequences of Phago-Mixotrophic Mode of Nutrition.</title>
        <authorList>
            <person name="Burns J.A."/>
            <person name="Paasch A."/>
            <person name="Narechania A."/>
            <person name="Kim E."/>
        </authorList>
    </citation>
    <scope>NUCLEOTIDE SEQUENCE [LARGE SCALE GENOMIC DNA]</scope>
    <source>
        <strain evidence="2 3">PLY_AMNH</strain>
    </source>
</reference>
<accession>A0AAE0CCF2</accession>
<comment type="caution">
    <text evidence="2">The sequence shown here is derived from an EMBL/GenBank/DDBJ whole genome shotgun (WGS) entry which is preliminary data.</text>
</comment>
<evidence type="ECO:0000313" key="3">
    <source>
        <dbReference type="Proteomes" id="UP001190700"/>
    </source>
</evidence>
<sequence length="195" mass="22662">MQRFIQLTEFYRNRVKRKLVFSEFFLDRCWEATYNVPYKFNYEQAWAHITGRDLIANGFNKEFIWRTYVHDVSVHLGIEIDVSVDNVEERDACLSYVKRIGPVLHVGTVLGRRKNEALRQRRFVSSSCDGSEEGEDYDSELDMRLPQRDSENDDTFEYDDAGPNSAAKDDTPQPSSDTFTDFNLGRPLRNPAGTQ</sequence>
<evidence type="ECO:0000313" key="2">
    <source>
        <dbReference type="EMBL" id="KAK3251277.1"/>
    </source>
</evidence>
<feature type="region of interest" description="Disordered" evidence="1">
    <location>
        <begin position="124"/>
        <end position="195"/>
    </location>
</feature>
<gene>
    <name evidence="2" type="ORF">CYMTET_39382</name>
</gene>
<name>A0AAE0CCF2_9CHLO</name>
<organism evidence="2 3">
    <name type="scientific">Cymbomonas tetramitiformis</name>
    <dbReference type="NCBI Taxonomy" id="36881"/>
    <lineage>
        <taxon>Eukaryota</taxon>
        <taxon>Viridiplantae</taxon>
        <taxon>Chlorophyta</taxon>
        <taxon>Pyramimonadophyceae</taxon>
        <taxon>Pyramimonadales</taxon>
        <taxon>Pyramimonadaceae</taxon>
        <taxon>Cymbomonas</taxon>
    </lineage>
</organism>
<protein>
    <submittedName>
        <fullName evidence="2">Uncharacterized protein</fullName>
    </submittedName>
</protein>
<dbReference type="AlphaFoldDB" id="A0AAE0CCF2"/>
<proteinExistence type="predicted"/>